<accession>A0ABT3TKC5</accession>
<evidence type="ECO:0000256" key="2">
    <source>
        <dbReference type="ARBA" id="ARBA00012163"/>
    </source>
</evidence>
<evidence type="ECO:0000313" key="10">
    <source>
        <dbReference type="Proteomes" id="UP001143362"/>
    </source>
</evidence>
<comment type="caution">
    <text evidence="9">The sequence shown here is derived from an EMBL/GenBank/DDBJ whole genome shotgun (WGS) entry which is preliminary data.</text>
</comment>
<dbReference type="Pfam" id="PF00773">
    <property type="entry name" value="RNB"/>
    <property type="match status" value="1"/>
</dbReference>
<dbReference type="InterPro" id="IPR012340">
    <property type="entry name" value="NA-bd_OB-fold"/>
</dbReference>
<dbReference type="InterPro" id="IPR004476">
    <property type="entry name" value="RNase_II/RNase_R"/>
</dbReference>
<dbReference type="NCBIfam" id="TIGR00358">
    <property type="entry name" value="3_prime_RNase"/>
    <property type="match status" value="1"/>
</dbReference>
<gene>
    <name evidence="9" type="ORF">EYC98_17600</name>
</gene>
<dbReference type="PROSITE" id="PS50126">
    <property type="entry name" value="S1"/>
    <property type="match status" value="1"/>
</dbReference>
<dbReference type="SMART" id="SM00955">
    <property type="entry name" value="RNB"/>
    <property type="match status" value="1"/>
</dbReference>
<dbReference type="SMART" id="SM00316">
    <property type="entry name" value="S1"/>
    <property type="match status" value="2"/>
</dbReference>
<evidence type="ECO:0000256" key="1">
    <source>
        <dbReference type="ARBA" id="ARBA00001849"/>
    </source>
</evidence>
<protein>
    <recommendedName>
        <fullName evidence="2">exoribonuclease II</fullName>
        <ecNumber evidence="2">3.1.13.1</ecNumber>
    </recommendedName>
</protein>
<dbReference type="EC" id="3.1.13.1" evidence="2"/>
<evidence type="ECO:0000259" key="8">
    <source>
        <dbReference type="PROSITE" id="PS50126"/>
    </source>
</evidence>
<evidence type="ECO:0000256" key="3">
    <source>
        <dbReference type="ARBA" id="ARBA00022490"/>
    </source>
</evidence>
<comment type="catalytic activity">
    <reaction evidence="1">
        <text>Exonucleolytic cleavage in the 3'- to 5'-direction to yield nucleoside 5'-phosphates.</text>
        <dbReference type="EC" id="3.1.13.1"/>
    </reaction>
</comment>
<dbReference type="Pfam" id="PF17876">
    <property type="entry name" value="CSD2"/>
    <property type="match status" value="1"/>
</dbReference>
<feature type="domain" description="S1 motif" evidence="8">
    <location>
        <begin position="563"/>
        <end position="641"/>
    </location>
</feature>
<keyword evidence="4" id="KW-0540">Nuclease</keyword>
<keyword evidence="6" id="KW-0269">Exonuclease</keyword>
<proteinExistence type="predicted"/>
<sequence length="650" mass="73587">MLNKDSLSQLKGLKDQMVAEKEHADATVKGTHSRYGFAVLADGREIFIPPDEMLKAFPDDRVRVCIRPDKGDKLVADIERLIDCPIGVFTGRCVRKGKALFVEPDLPRVSRWLFLPPHARNGVKEGDYVTSAVLRHPIKDGRPQAKVLRVLGASDSPGIENALVEAKYELPREWSSEASAELEQQLAKVKPLEQQRRRDLTDLEFVSIDSARTQDIDDALYAESNSEGWFLYVAIADPGTYIEPGSLLEQEIAARGTSVYFHGDAIAMMPERLSQETCALAEDQLRPALVCKISVTDEGAVGHFEFIEATVRSRAKLSYLQVDRYLSGNYDELMSHATPLEALYQVFRALRSHREARELVMEDRTEYRWYMNEHKKIDHIEQHEKLQSQRLVEECMIAANRSCALFLADNGRDGPFVRHDGFRTDRSQEVKKFVAKFLPDFIAKPLDEVANYRAIMKLLAASPAGLPLRSMVNRLLTRAELSTKPGPHMGMALPCYSNCTSPLRKYADFLAHRQIKQVLHDEAEQLVSQEQLKVLQQRVTRARAASMDAEKWLKCVFMQDKVGADYEATISHLNSNGFTVRLLENGIEGVVDLRNVPEKFSYDRWTASLTSGDRQFQLERPVRVKLTKVDAKTREILFSPLQDEPAPSDT</sequence>
<dbReference type="PANTHER" id="PTHR23355:SF37">
    <property type="entry name" value="EXORIBONUCLEASE 2"/>
    <property type="match status" value="1"/>
</dbReference>
<evidence type="ECO:0000313" key="9">
    <source>
        <dbReference type="EMBL" id="MCX2982680.1"/>
    </source>
</evidence>
<dbReference type="InterPro" id="IPR003029">
    <property type="entry name" value="S1_domain"/>
</dbReference>
<dbReference type="EMBL" id="SHNN01000004">
    <property type="protein sequence ID" value="MCX2982680.1"/>
    <property type="molecule type" value="Genomic_DNA"/>
</dbReference>
<evidence type="ECO:0000256" key="7">
    <source>
        <dbReference type="ARBA" id="ARBA00022884"/>
    </source>
</evidence>
<dbReference type="InterPro" id="IPR050180">
    <property type="entry name" value="RNR_Ribonuclease"/>
</dbReference>
<evidence type="ECO:0000256" key="5">
    <source>
        <dbReference type="ARBA" id="ARBA00022801"/>
    </source>
</evidence>
<dbReference type="Proteomes" id="UP001143362">
    <property type="component" value="Unassembled WGS sequence"/>
</dbReference>
<keyword evidence="5" id="KW-0378">Hydrolase</keyword>
<keyword evidence="3" id="KW-0963">Cytoplasm</keyword>
<keyword evidence="7" id="KW-0694">RNA-binding</keyword>
<reference evidence="9" key="1">
    <citation type="submission" date="2019-02" db="EMBL/GenBank/DDBJ databases">
        <authorList>
            <person name="Li S.-H."/>
        </authorList>
    </citation>
    <scope>NUCLEOTIDE SEQUENCE</scope>
    <source>
        <strain evidence="9">IMCC14734</strain>
    </source>
</reference>
<dbReference type="InterPro" id="IPR001900">
    <property type="entry name" value="RNase_II/R"/>
</dbReference>
<dbReference type="SUPFAM" id="SSF50249">
    <property type="entry name" value="Nucleic acid-binding proteins"/>
    <property type="match status" value="3"/>
</dbReference>
<name>A0ABT3TKC5_9GAMM</name>
<organism evidence="9 10">
    <name type="scientific">Candidatus Litorirhabdus singularis</name>
    <dbReference type="NCBI Taxonomy" id="2518993"/>
    <lineage>
        <taxon>Bacteria</taxon>
        <taxon>Pseudomonadati</taxon>
        <taxon>Pseudomonadota</taxon>
        <taxon>Gammaproteobacteria</taxon>
        <taxon>Cellvibrionales</taxon>
        <taxon>Halieaceae</taxon>
        <taxon>Candidatus Litorirhabdus</taxon>
    </lineage>
</organism>
<dbReference type="InterPro" id="IPR040476">
    <property type="entry name" value="CSD2"/>
</dbReference>
<evidence type="ECO:0000256" key="6">
    <source>
        <dbReference type="ARBA" id="ARBA00022839"/>
    </source>
</evidence>
<dbReference type="Gene3D" id="2.40.50.140">
    <property type="entry name" value="Nucleic acid-binding proteins"/>
    <property type="match status" value="2"/>
</dbReference>
<evidence type="ECO:0000256" key="4">
    <source>
        <dbReference type="ARBA" id="ARBA00022722"/>
    </source>
</evidence>
<dbReference type="PANTHER" id="PTHR23355">
    <property type="entry name" value="RIBONUCLEASE"/>
    <property type="match status" value="1"/>
</dbReference>
<dbReference type="Pfam" id="PF00575">
    <property type="entry name" value="S1"/>
    <property type="match status" value="1"/>
</dbReference>
<dbReference type="RefSeq" id="WP_279246713.1">
    <property type="nucleotide sequence ID" value="NZ_SHNN01000004.1"/>
</dbReference>
<keyword evidence="10" id="KW-1185">Reference proteome</keyword>